<dbReference type="CDD" id="cd00130">
    <property type="entry name" value="PAS"/>
    <property type="match status" value="2"/>
</dbReference>
<proteinExistence type="predicted"/>
<evidence type="ECO:0000259" key="9">
    <source>
        <dbReference type="PROSITE" id="PS50113"/>
    </source>
</evidence>
<dbReference type="SUPFAM" id="SSF55874">
    <property type="entry name" value="ATPase domain of HSP90 chaperone/DNA topoisomerase II/histidine kinase"/>
    <property type="match status" value="1"/>
</dbReference>
<evidence type="ECO:0000256" key="5">
    <source>
        <dbReference type="SAM" id="Coils"/>
    </source>
</evidence>
<dbReference type="EMBL" id="JBHZOL010000069">
    <property type="protein sequence ID" value="MFE4106642.1"/>
    <property type="molecule type" value="Genomic_DNA"/>
</dbReference>
<dbReference type="SMART" id="SM00091">
    <property type="entry name" value="PAS"/>
    <property type="match status" value="3"/>
</dbReference>
<dbReference type="RefSeq" id="WP_377964601.1">
    <property type="nucleotide sequence ID" value="NZ_JBHZOL010000069.1"/>
</dbReference>
<dbReference type="PROSITE" id="PS50112">
    <property type="entry name" value="PAS"/>
    <property type="match status" value="2"/>
</dbReference>
<dbReference type="Gene3D" id="1.10.287.130">
    <property type="match status" value="1"/>
</dbReference>
<dbReference type="Gene3D" id="1.10.510.10">
    <property type="entry name" value="Transferase(Phosphotransferase) domain 1"/>
    <property type="match status" value="1"/>
</dbReference>
<evidence type="ECO:0000256" key="2">
    <source>
        <dbReference type="ARBA" id="ARBA00012438"/>
    </source>
</evidence>
<dbReference type="SMART" id="SM00065">
    <property type="entry name" value="GAF"/>
    <property type="match status" value="1"/>
</dbReference>
<evidence type="ECO:0000259" key="7">
    <source>
        <dbReference type="PROSITE" id="PS50109"/>
    </source>
</evidence>
<dbReference type="PANTHER" id="PTHR43642">
    <property type="entry name" value="HYBRID SIGNAL TRANSDUCTION HISTIDINE KINASE G"/>
    <property type="match status" value="1"/>
</dbReference>
<dbReference type="Pfam" id="PF13191">
    <property type="entry name" value="AAA_16"/>
    <property type="match status" value="1"/>
</dbReference>
<feature type="domain" description="Protein kinase" evidence="6">
    <location>
        <begin position="18"/>
        <end position="278"/>
    </location>
</feature>
<accession>A0ABW6IG10</accession>
<dbReference type="Gene3D" id="3.30.200.20">
    <property type="entry name" value="Phosphorylase Kinase, domain 1"/>
    <property type="match status" value="1"/>
</dbReference>
<dbReference type="SUPFAM" id="SSF55781">
    <property type="entry name" value="GAF domain-like"/>
    <property type="match status" value="1"/>
</dbReference>
<evidence type="ECO:0000256" key="3">
    <source>
        <dbReference type="ARBA" id="ARBA00022777"/>
    </source>
</evidence>
<dbReference type="Pfam" id="PF00069">
    <property type="entry name" value="Pkinase"/>
    <property type="match status" value="1"/>
</dbReference>
<protein>
    <recommendedName>
        <fullName evidence="2">histidine kinase</fullName>
        <ecNumber evidence="2">2.7.13.3</ecNumber>
    </recommendedName>
</protein>
<dbReference type="InterPro" id="IPR041664">
    <property type="entry name" value="AAA_16"/>
</dbReference>
<evidence type="ECO:0000313" key="11">
    <source>
        <dbReference type="Proteomes" id="UP001600165"/>
    </source>
</evidence>
<comment type="catalytic activity">
    <reaction evidence="1">
        <text>ATP + protein L-histidine = ADP + protein N-phospho-L-histidine.</text>
        <dbReference type="EC" id="2.7.13.3"/>
    </reaction>
</comment>
<dbReference type="InterPro" id="IPR053159">
    <property type="entry name" value="Hybrid_Histidine_Kinase"/>
</dbReference>
<evidence type="ECO:0000256" key="1">
    <source>
        <dbReference type="ARBA" id="ARBA00000085"/>
    </source>
</evidence>
<feature type="domain" description="PAS" evidence="8">
    <location>
        <begin position="1787"/>
        <end position="1828"/>
    </location>
</feature>
<dbReference type="PROSITE" id="PS50113">
    <property type="entry name" value="PAC"/>
    <property type="match status" value="1"/>
</dbReference>
<dbReference type="InterPro" id="IPR000014">
    <property type="entry name" value="PAS"/>
</dbReference>
<feature type="domain" description="PAC" evidence="9">
    <location>
        <begin position="1612"/>
        <end position="1663"/>
    </location>
</feature>
<dbReference type="EC" id="2.7.13.3" evidence="2"/>
<dbReference type="InterPro" id="IPR005467">
    <property type="entry name" value="His_kinase_dom"/>
</dbReference>
<dbReference type="Gene3D" id="3.30.450.40">
    <property type="match status" value="1"/>
</dbReference>
<dbReference type="InterPro" id="IPR013655">
    <property type="entry name" value="PAS_fold_3"/>
</dbReference>
<dbReference type="InterPro" id="IPR008271">
    <property type="entry name" value="Ser/Thr_kinase_AS"/>
</dbReference>
<dbReference type="InterPro" id="IPR036890">
    <property type="entry name" value="HATPase_C_sf"/>
</dbReference>
<keyword evidence="4" id="KW-0902">Two-component regulatory system</keyword>
<dbReference type="PROSITE" id="PS00108">
    <property type="entry name" value="PROTEIN_KINASE_ST"/>
    <property type="match status" value="1"/>
</dbReference>
<evidence type="ECO:0000259" key="8">
    <source>
        <dbReference type="PROSITE" id="PS50112"/>
    </source>
</evidence>
<dbReference type="InterPro" id="IPR027417">
    <property type="entry name" value="P-loop_NTPase"/>
</dbReference>
<feature type="domain" description="Histidine kinase" evidence="7">
    <location>
        <begin position="1953"/>
        <end position="2212"/>
    </location>
</feature>
<evidence type="ECO:0000259" key="6">
    <source>
        <dbReference type="PROSITE" id="PS50011"/>
    </source>
</evidence>
<dbReference type="Pfam" id="PF13188">
    <property type="entry name" value="PAS_8"/>
    <property type="match status" value="1"/>
</dbReference>
<dbReference type="Pfam" id="PF01590">
    <property type="entry name" value="GAF"/>
    <property type="match status" value="1"/>
</dbReference>
<dbReference type="InterPro" id="IPR029016">
    <property type="entry name" value="GAF-like_dom_sf"/>
</dbReference>
<dbReference type="Pfam" id="PF08447">
    <property type="entry name" value="PAS_3"/>
    <property type="match status" value="1"/>
</dbReference>
<dbReference type="CDD" id="cd14014">
    <property type="entry name" value="STKc_PknB_like"/>
    <property type="match status" value="1"/>
</dbReference>
<evidence type="ECO:0000256" key="4">
    <source>
        <dbReference type="ARBA" id="ARBA00023012"/>
    </source>
</evidence>
<gene>
    <name evidence="10" type="ORF">ACFVKH_10170</name>
</gene>
<dbReference type="InterPro" id="IPR001610">
    <property type="entry name" value="PAC"/>
</dbReference>
<dbReference type="SUPFAM" id="SSF56112">
    <property type="entry name" value="Protein kinase-like (PK-like)"/>
    <property type="match status" value="1"/>
</dbReference>
<dbReference type="PROSITE" id="PS50109">
    <property type="entry name" value="HIS_KIN"/>
    <property type="match status" value="1"/>
</dbReference>
<keyword evidence="3" id="KW-0418">Kinase</keyword>
<sequence length="2212" mass="245290">MSPTAGTCSNSFPAISGYCVVEQLYKGTRTVVYRAVETTSQQSVVIKLLQQAYPSFNELLQFRNQYTLVKDLDIPGIIRPYRLEVCGNSYALVMEDWGGISLSQYRREHSLTLLEILAIALKLAETLHDLHQAGIVHKDIKPANILIRPQSQQIKLIDFSIASRLPKESVDITNPNGLEGTLAYLAPEQSGRMNRGIDYRADFYALGVTLFELLTGQLPFPTVDPSELVHCHLAKQPAAVSDLAPSVPGVLAKIVNKLMAKNAEDRYQSALGLSHDLRICLEQLCETDKIENFAIATRDICDRFLISEKLYGRDAEVETLLAAFERVAQGKAELMLVAGFSGIGKTAVVNEVHKPITRQHGYFISGKFDQFNRSLPFSAFFQALRDLIGQLLSESDAQLQIWRTKICQALGSNAQVMIEVIPELEQIIGKQPAAPDLSGLAAQNRFNLLFQKFVRVFTTPAHPLVLFLDDLQWADTASLHLMKLLILEAEYLLVIAAYRHNEVFAAHPLMLTLDAITEKSAATVNTLTLQPLSQKSLAKLIANTLHCSTALAQPLTALVMQKTQGNPFFATQFLKGLYHDQLITFNSQLGYWQCDIAQIQTAALTADVVEFMAVQLQKLPQATQTLLKVAACVGNPFDLETLAIVSESPAAVVAANLWPALQSGFVLPTSQVYKFFQVESSEKNDLASDANPSYRFLHDRVQQAAYSLIADEQKQATHYHLGQLLLQKLPLETQGDRIFELVNQLNHGIALVTQLAERDQLAQLNLMACRKARSTTAYQAGRTFSSTGILLLGSQGWQRQYKMSLELHELAADLAALCGDAVAMEQLIETVLLQTQNLLEQVNVYRVRIQFNVSQAKFTAAIAIAQSFLQQLGITFPTAPTPADIQLAIAEIAELIGDRAVEDLLDLPMMSDQSKIAIVQIANSIIPAAAFSGSPLTPLLVALSVKLSVQSGNTAASAAAYATYGILTCNFLRDIETGVKFGQLALNLVAKLEAKAVQPEILPVVSLFTLHRKSHLRETLLPLQAGYIAALEVGNQEMAGHNAEAFCLHAFWVGQPLAPLEQSIKAYCQGLKQFNQLMAHQWCCIHWQTVLNLLKAGEQPTELSGKALQAAQFLPQMTAARDWYGLGCFHLAKLMLCYWFGEIELAHQHAVEFRRYFSAINGKVLEPIFYFYEALIALAQLSSVSENRLQLLQRVEENQIQLQQFWANYAPMNYQHKVNLIKAEKYRILGQKAEAIEQYEEAILAARKNGYLQEEALANELAAKFYLAWDKEKVAAGYMQEAYYGYARWGAKAKAAELENRYPNLLRPILQSVTQSLSPFDSLATIAATNFSTPATVTGSHSTDTINSILDFATVLRASQSLSRTMQLDNLLHQLAQIILQNSGGDRCALILPNQEGVWCVEAIATPETTDLCSEPLENNPNLPVKLIQYVKNTQEMVVIDDFKTDLPIIDAYLQQQQPQSILCLPILNQGKLLGILYLKNQSVRGAFTKNHILVLNFLCTQAAISLENARLYQASQTYARQLEQSLEKLRVSETRFQKLADNVPGLIYQIRIKTDGSASMPYVSSGCQSLYEIAAEDLMSGKCSLRDFEHPDDQAGVLQAVAASAKNLTPFRHEWRIITPRGAVKWVKAASQPERKADGELVWDGILIDITDRKQIEAEQKRLLDILESTSDLVGTAAPDGKSLYLNRTWRNLLELGEQEELSQTNISQFHPDWALEIVVNQALPEARRAGLWIGETAILDKAGSEIPVSQVILAHKSNHGEVEYFSTIIRDISNVKAAEAALRVSEKNLRAIFDNSNSAIFVHDVDGTLLDVNNRMLEMYQVESREQALTLSALDYSGPDNPFDQVPLLWDRALAGEMVRFEWKSHRPGDRFVFDTEIVLNKITLDNKEVIIASIQDISERQAALRERQRAEAAVLQKSQELEQALANLQNAQLQIVQNEKMASLGNLVAGVAHEINNPIGFLNGSILNAKDYVQDLFDHLELYQQHHADAADPVQAHADAIDLEFLSQDLPKLMESMQSATDRIKSISTSLRTFSRADTDSKVSTNLHEGLDSTLLILKYRLKANQNRPAIQVVQDYAELPKVECFPGQLNQVFMNILANAIDVFDEAAEQSTYATLEANPQIITIQTAVRAEQNAVEIRICDNGKGMSAAVQARVFDHLFTTKGVGKGTGLGLAIARQIVTETHAGSLEVQSEIGQGSAFIIRLPMSD</sequence>
<dbReference type="PROSITE" id="PS50011">
    <property type="entry name" value="PROTEIN_KINASE_DOM"/>
    <property type="match status" value="1"/>
</dbReference>
<dbReference type="SMART" id="SM00086">
    <property type="entry name" value="PAC"/>
    <property type="match status" value="3"/>
</dbReference>
<dbReference type="InterPro" id="IPR035965">
    <property type="entry name" value="PAS-like_dom_sf"/>
</dbReference>
<dbReference type="SMART" id="SM00387">
    <property type="entry name" value="HATPase_c"/>
    <property type="match status" value="1"/>
</dbReference>
<dbReference type="PANTHER" id="PTHR43642:SF1">
    <property type="entry name" value="HYBRID SIGNAL TRANSDUCTION HISTIDINE KINASE G"/>
    <property type="match status" value="1"/>
</dbReference>
<dbReference type="InterPro" id="IPR003018">
    <property type="entry name" value="GAF"/>
</dbReference>
<dbReference type="SMART" id="SM00220">
    <property type="entry name" value="S_TKc"/>
    <property type="match status" value="1"/>
</dbReference>
<dbReference type="InterPro" id="IPR000700">
    <property type="entry name" value="PAS-assoc_C"/>
</dbReference>
<dbReference type="Pfam" id="PF02518">
    <property type="entry name" value="HATPase_c"/>
    <property type="match status" value="1"/>
</dbReference>
<keyword evidence="5" id="KW-0175">Coiled coil</keyword>
<comment type="caution">
    <text evidence="10">The sequence shown here is derived from an EMBL/GenBank/DDBJ whole genome shotgun (WGS) entry which is preliminary data.</text>
</comment>
<keyword evidence="3" id="KW-0808">Transferase</keyword>
<dbReference type="InterPro" id="IPR003594">
    <property type="entry name" value="HATPase_dom"/>
</dbReference>
<name>A0ABW6IG10_9CYAN</name>
<dbReference type="SUPFAM" id="SSF55785">
    <property type="entry name" value="PYP-like sensor domain (PAS domain)"/>
    <property type="match status" value="3"/>
</dbReference>
<dbReference type="Gene3D" id="3.30.565.10">
    <property type="entry name" value="Histidine kinase-like ATPase, C-terminal domain"/>
    <property type="match status" value="1"/>
</dbReference>
<dbReference type="Proteomes" id="UP001600165">
    <property type="component" value="Unassembled WGS sequence"/>
</dbReference>
<evidence type="ECO:0000313" key="10">
    <source>
        <dbReference type="EMBL" id="MFE4106642.1"/>
    </source>
</evidence>
<feature type="domain" description="PAS" evidence="8">
    <location>
        <begin position="1660"/>
        <end position="1714"/>
    </location>
</feature>
<dbReference type="Gene3D" id="3.40.50.300">
    <property type="entry name" value="P-loop containing nucleotide triphosphate hydrolases"/>
    <property type="match status" value="1"/>
</dbReference>
<dbReference type="PRINTS" id="PR00344">
    <property type="entry name" value="BCTRLSENSOR"/>
</dbReference>
<organism evidence="10 11">
    <name type="scientific">Almyronema epifaneia S1</name>
    <dbReference type="NCBI Taxonomy" id="2991925"/>
    <lineage>
        <taxon>Bacteria</taxon>
        <taxon>Bacillati</taxon>
        <taxon>Cyanobacteriota</taxon>
        <taxon>Cyanophyceae</taxon>
        <taxon>Nodosilineales</taxon>
        <taxon>Nodosilineaceae</taxon>
        <taxon>Almyronema</taxon>
        <taxon>Almyronema epifaneia</taxon>
    </lineage>
</organism>
<keyword evidence="11" id="KW-1185">Reference proteome</keyword>
<dbReference type="SUPFAM" id="SSF52540">
    <property type="entry name" value="P-loop containing nucleoside triphosphate hydrolases"/>
    <property type="match status" value="1"/>
</dbReference>
<dbReference type="InterPro" id="IPR011009">
    <property type="entry name" value="Kinase-like_dom_sf"/>
</dbReference>
<feature type="coiled-coil region" evidence="5">
    <location>
        <begin position="1903"/>
        <end position="1944"/>
    </location>
</feature>
<dbReference type="NCBIfam" id="TIGR00229">
    <property type="entry name" value="sensory_box"/>
    <property type="match status" value="3"/>
</dbReference>
<reference evidence="10 11" key="1">
    <citation type="submission" date="2024-10" db="EMBL/GenBank/DDBJ databases">
        <authorList>
            <person name="Ratan Roy A."/>
            <person name="Morales Sandoval P.H."/>
            <person name="De Los Santos Villalobos S."/>
            <person name="Chakraborty S."/>
            <person name="Mukherjee J."/>
        </authorList>
    </citation>
    <scope>NUCLEOTIDE SEQUENCE [LARGE SCALE GENOMIC DNA]</scope>
    <source>
        <strain evidence="10 11">S1</strain>
    </source>
</reference>
<dbReference type="Gene3D" id="3.30.450.20">
    <property type="entry name" value="PAS domain"/>
    <property type="match status" value="3"/>
</dbReference>
<dbReference type="InterPro" id="IPR004358">
    <property type="entry name" value="Sig_transdc_His_kin-like_C"/>
</dbReference>
<dbReference type="Pfam" id="PF13426">
    <property type="entry name" value="PAS_9"/>
    <property type="match status" value="1"/>
</dbReference>
<dbReference type="InterPro" id="IPR000719">
    <property type="entry name" value="Prot_kinase_dom"/>
</dbReference>